<reference evidence="1" key="1">
    <citation type="journal article" date="2021" name="PeerJ">
        <title>Extensive microbial diversity within the chicken gut microbiome revealed by metagenomics and culture.</title>
        <authorList>
            <person name="Gilroy R."/>
            <person name="Ravi A."/>
            <person name="Getino M."/>
            <person name="Pursley I."/>
            <person name="Horton D.L."/>
            <person name="Alikhan N.F."/>
            <person name="Baker D."/>
            <person name="Gharbi K."/>
            <person name="Hall N."/>
            <person name="Watson M."/>
            <person name="Adriaenssens E.M."/>
            <person name="Foster-Nyarko E."/>
            <person name="Jarju S."/>
            <person name="Secka A."/>
            <person name="Antonio M."/>
            <person name="Oren A."/>
            <person name="Chaudhuri R.R."/>
            <person name="La Ragione R."/>
            <person name="Hildebrand F."/>
            <person name="Pallen M.J."/>
        </authorList>
    </citation>
    <scope>NUCLEOTIDE SEQUENCE</scope>
    <source>
        <strain evidence="1">ChiHecec2B26-446</strain>
    </source>
</reference>
<dbReference type="InterPro" id="IPR010982">
    <property type="entry name" value="Lambda_DNA-bd_dom_sf"/>
</dbReference>
<dbReference type="SUPFAM" id="SSF47413">
    <property type="entry name" value="lambda repressor-like DNA-binding domains"/>
    <property type="match status" value="1"/>
</dbReference>
<dbReference type="GO" id="GO:0003677">
    <property type="term" value="F:DNA binding"/>
    <property type="evidence" value="ECO:0007669"/>
    <property type="project" value="InterPro"/>
</dbReference>
<reference evidence="1" key="2">
    <citation type="submission" date="2021-04" db="EMBL/GenBank/DDBJ databases">
        <authorList>
            <person name="Gilroy R."/>
        </authorList>
    </citation>
    <scope>NUCLEOTIDE SEQUENCE</scope>
    <source>
        <strain evidence="1">ChiHecec2B26-446</strain>
    </source>
</reference>
<sequence length="101" mass="11601">MQETARPASIIAPGQVVADIMARTFVSKEQAARRFGLSLEELESFYAGVLPVTKELSFKLKEATGFTASHWMGFERFYRRRLQKWQEELEKQSGDANQDKE</sequence>
<dbReference type="Gene3D" id="1.10.260.40">
    <property type="entry name" value="lambda repressor-like DNA-binding domains"/>
    <property type="match status" value="1"/>
</dbReference>
<gene>
    <name evidence="1" type="ORF">H9894_07985</name>
</gene>
<dbReference type="AlphaFoldDB" id="A0A9D1PXI8"/>
<name>A0A9D1PXI8_9BACT</name>
<evidence type="ECO:0000313" key="2">
    <source>
        <dbReference type="Proteomes" id="UP000886752"/>
    </source>
</evidence>
<dbReference type="Proteomes" id="UP000886752">
    <property type="component" value="Unassembled WGS sequence"/>
</dbReference>
<accession>A0A9D1PXI8</accession>
<organism evidence="1 2">
    <name type="scientific">Candidatus Desulfovibrio intestinipullorum</name>
    <dbReference type="NCBI Taxonomy" id="2838536"/>
    <lineage>
        <taxon>Bacteria</taxon>
        <taxon>Pseudomonadati</taxon>
        <taxon>Thermodesulfobacteriota</taxon>
        <taxon>Desulfovibrionia</taxon>
        <taxon>Desulfovibrionales</taxon>
        <taxon>Desulfovibrionaceae</taxon>
        <taxon>Desulfovibrio</taxon>
    </lineage>
</organism>
<protein>
    <submittedName>
        <fullName evidence="1">Uncharacterized protein</fullName>
    </submittedName>
</protein>
<dbReference type="EMBL" id="DXHV01000073">
    <property type="protein sequence ID" value="HIW01111.1"/>
    <property type="molecule type" value="Genomic_DNA"/>
</dbReference>
<proteinExistence type="predicted"/>
<evidence type="ECO:0000313" key="1">
    <source>
        <dbReference type="EMBL" id="HIW01111.1"/>
    </source>
</evidence>
<comment type="caution">
    <text evidence="1">The sequence shown here is derived from an EMBL/GenBank/DDBJ whole genome shotgun (WGS) entry which is preliminary data.</text>
</comment>